<gene>
    <name evidence="1" type="ORF">A4X03_0g4003</name>
</gene>
<proteinExistence type="predicted"/>
<dbReference type="Proteomes" id="UP000077671">
    <property type="component" value="Unassembled WGS sequence"/>
</dbReference>
<evidence type="ECO:0000313" key="1">
    <source>
        <dbReference type="EMBL" id="KAE8259768.1"/>
    </source>
</evidence>
<comment type="caution">
    <text evidence="1">The sequence shown here is derived from an EMBL/GenBank/DDBJ whole genome shotgun (WGS) entry which is preliminary data.</text>
</comment>
<evidence type="ECO:0000313" key="2">
    <source>
        <dbReference type="Proteomes" id="UP000077671"/>
    </source>
</evidence>
<accession>A0A177V1W5</accession>
<reference evidence="1" key="2">
    <citation type="journal article" date="2019" name="IMA Fungus">
        <title>Genome sequencing and comparison of five Tilletia species to identify candidate genes for the detection of regulated species infecting wheat.</title>
        <authorList>
            <person name="Nguyen H.D.T."/>
            <person name="Sultana T."/>
            <person name="Kesanakurti P."/>
            <person name="Hambleton S."/>
        </authorList>
    </citation>
    <scope>NUCLEOTIDE SEQUENCE</scope>
    <source>
        <strain evidence="1">DAOMC 238032</strain>
    </source>
</reference>
<protein>
    <submittedName>
        <fullName evidence="1">Uncharacterized protein</fullName>
    </submittedName>
</protein>
<organism evidence="1 2">
    <name type="scientific">Tilletia caries</name>
    <name type="common">wheat bunt fungus</name>
    <dbReference type="NCBI Taxonomy" id="13290"/>
    <lineage>
        <taxon>Eukaryota</taxon>
        <taxon>Fungi</taxon>
        <taxon>Dikarya</taxon>
        <taxon>Basidiomycota</taxon>
        <taxon>Ustilaginomycotina</taxon>
        <taxon>Exobasidiomycetes</taxon>
        <taxon>Tilletiales</taxon>
        <taxon>Tilletiaceae</taxon>
        <taxon>Tilletia</taxon>
    </lineage>
</organism>
<reference evidence="1" key="1">
    <citation type="submission" date="2016-04" db="EMBL/GenBank/DDBJ databases">
        <authorList>
            <person name="Nguyen H.D."/>
            <person name="Kesanakurti P."/>
            <person name="Cullis J."/>
            <person name="Levesque C.A."/>
            <person name="Hambleton S."/>
        </authorList>
    </citation>
    <scope>NUCLEOTIDE SEQUENCE</scope>
    <source>
        <strain evidence="1">DAOMC 238032</strain>
    </source>
</reference>
<dbReference type="AlphaFoldDB" id="A0A177V1W5"/>
<name>A0A177V1W5_9BASI</name>
<sequence>MFYPRLLLLIPHLLLLLTTGATSAPLPGTACLSCPGPALAQPPTLKARVDPPGFVPDANALKDSDVLGDIYNSGRRLVENVWESERAAAVERENAQRALNELRQRLDEERRRAALARQHEGGHRP</sequence>
<dbReference type="EMBL" id="LWDD02000505">
    <property type="protein sequence ID" value="KAE8259768.1"/>
    <property type="molecule type" value="Genomic_DNA"/>
</dbReference>